<name>A0A498R4X2_9FIRM</name>
<proteinExistence type="predicted"/>
<protein>
    <submittedName>
        <fullName evidence="3">Uncharacterized protein</fullName>
    </submittedName>
</protein>
<organism evidence="3 4">
    <name type="scientific">Lucifera butyrica</name>
    <dbReference type="NCBI Taxonomy" id="1351585"/>
    <lineage>
        <taxon>Bacteria</taxon>
        <taxon>Bacillati</taxon>
        <taxon>Bacillota</taxon>
        <taxon>Negativicutes</taxon>
        <taxon>Veillonellales</taxon>
        <taxon>Veillonellaceae</taxon>
        <taxon>Lucifera</taxon>
    </lineage>
</organism>
<keyword evidence="4" id="KW-1185">Reference proteome</keyword>
<dbReference type="AlphaFoldDB" id="A0A498R4X2"/>
<feature type="signal peptide" evidence="2">
    <location>
        <begin position="1"/>
        <end position="22"/>
    </location>
</feature>
<feature type="chain" id="PRO_5019862657" evidence="2">
    <location>
        <begin position="23"/>
        <end position="72"/>
    </location>
</feature>
<dbReference type="Proteomes" id="UP000277811">
    <property type="component" value="Unassembled WGS sequence"/>
</dbReference>
<evidence type="ECO:0000256" key="2">
    <source>
        <dbReference type="SAM" id="SignalP"/>
    </source>
</evidence>
<gene>
    <name evidence="3" type="ORF">LUCI_1727</name>
</gene>
<evidence type="ECO:0000313" key="3">
    <source>
        <dbReference type="EMBL" id="VBB06494.1"/>
    </source>
</evidence>
<sequence>MKKMLILILAMFVLSVASTVSAHDNQHQWINQNHIIAVDEPSPNPDDPPQPKPHKDHKPIPKEPPQPESPQL</sequence>
<dbReference type="RefSeq" id="WP_122627445.1">
    <property type="nucleotide sequence ID" value="NZ_UPPP01000064.1"/>
</dbReference>
<dbReference type="EMBL" id="UPPP01000064">
    <property type="protein sequence ID" value="VBB06494.1"/>
    <property type="molecule type" value="Genomic_DNA"/>
</dbReference>
<keyword evidence="2" id="KW-0732">Signal</keyword>
<accession>A0A498R4X2</accession>
<evidence type="ECO:0000256" key="1">
    <source>
        <dbReference type="SAM" id="MobiDB-lite"/>
    </source>
</evidence>
<reference evidence="3 4" key="1">
    <citation type="submission" date="2018-06" db="EMBL/GenBank/DDBJ databases">
        <authorList>
            <person name="Strepis N."/>
        </authorList>
    </citation>
    <scope>NUCLEOTIDE SEQUENCE [LARGE SCALE GENOMIC DNA]</scope>
    <source>
        <strain evidence="3">LUCI</strain>
    </source>
</reference>
<feature type="region of interest" description="Disordered" evidence="1">
    <location>
        <begin position="38"/>
        <end position="72"/>
    </location>
</feature>
<evidence type="ECO:0000313" key="4">
    <source>
        <dbReference type="Proteomes" id="UP000277811"/>
    </source>
</evidence>
<feature type="compositionally biased region" description="Pro residues" evidence="1">
    <location>
        <begin position="62"/>
        <end position="72"/>
    </location>
</feature>
<feature type="compositionally biased region" description="Pro residues" evidence="1">
    <location>
        <begin position="42"/>
        <end position="51"/>
    </location>
</feature>